<feature type="domain" description="Cyclic nucleotide-binding" evidence="2">
    <location>
        <begin position="443"/>
        <end position="499"/>
    </location>
</feature>
<dbReference type="PROSITE" id="PS00888">
    <property type="entry name" value="CNMP_BINDING_1"/>
    <property type="match status" value="1"/>
</dbReference>
<evidence type="ECO:0000256" key="1">
    <source>
        <dbReference type="SAM" id="MobiDB-lite"/>
    </source>
</evidence>
<dbReference type="PANTHER" id="PTHR23011:SF28">
    <property type="entry name" value="CYCLIC NUCLEOTIDE-BINDING DOMAIN CONTAINING PROTEIN"/>
    <property type="match status" value="1"/>
</dbReference>
<keyword evidence="4" id="KW-1185">Reference proteome</keyword>
<evidence type="ECO:0000313" key="4">
    <source>
        <dbReference type="Proteomes" id="UP001515480"/>
    </source>
</evidence>
<dbReference type="Proteomes" id="UP001515480">
    <property type="component" value="Unassembled WGS sequence"/>
</dbReference>
<reference evidence="3 4" key="1">
    <citation type="journal article" date="2024" name="Science">
        <title>Giant polyketide synthase enzymes in the biosynthesis of giant marine polyether toxins.</title>
        <authorList>
            <person name="Fallon T.R."/>
            <person name="Shende V.V."/>
            <person name="Wierzbicki I.H."/>
            <person name="Pendleton A.L."/>
            <person name="Watervoot N.F."/>
            <person name="Auber R.P."/>
            <person name="Gonzalez D.J."/>
            <person name="Wisecaver J.H."/>
            <person name="Moore B.S."/>
        </authorList>
    </citation>
    <scope>NUCLEOTIDE SEQUENCE [LARGE SCALE GENOMIC DNA]</scope>
    <source>
        <strain evidence="3 4">12B1</strain>
    </source>
</reference>
<dbReference type="PRINTS" id="PR00103">
    <property type="entry name" value="CAMPKINASE"/>
</dbReference>
<feature type="compositionally biased region" description="Basic and acidic residues" evidence="1">
    <location>
        <begin position="385"/>
        <end position="394"/>
    </location>
</feature>
<dbReference type="PANTHER" id="PTHR23011">
    <property type="entry name" value="CYCLIC NUCLEOTIDE-BINDING DOMAIN CONTAINING PROTEIN"/>
    <property type="match status" value="1"/>
</dbReference>
<name>A0AB34K488_PRYPA</name>
<dbReference type="Gene3D" id="2.60.120.10">
    <property type="entry name" value="Jelly Rolls"/>
    <property type="match status" value="3"/>
</dbReference>
<feature type="compositionally biased region" description="Low complexity" evidence="1">
    <location>
        <begin position="135"/>
        <end position="147"/>
    </location>
</feature>
<dbReference type="InterPro" id="IPR014710">
    <property type="entry name" value="RmlC-like_jellyroll"/>
</dbReference>
<feature type="region of interest" description="Disordered" evidence="1">
    <location>
        <begin position="119"/>
        <end position="147"/>
    </location>
</feature>
<feature type="domain" description="Cyclic nucleotide-binding" evidence="2">
    <location>
        <begin position="266"/>
        <end position="298"/>
    </location>
</feature>
<feature type="region of interest" description="Disordered" evidence="1">
    <location>
        <begin position="1"/>
        <end position="104"/>
    </location>
</feature>
<protein>
    <recommendedName>
        <fullName evidence="2">Cyclic nucleotide-binding domain-containing protein</fullName>
    </recommendedName>
</protein>
<accession>A0AB34K488</accession>
<dbReference type="Pfam" id="PF00027">
    <property type="entry name" value="cNMP_binding"/>
    <property type="match status" value="1"/>
</dbReference>
<dbReference type="InterPro" id="IPR000595">
    <property type="entry name" value="cNMP-bd_dom"/>
</dbReference>
<dbReference type="AlphaFoldDB" id="A0AB34K488"/>
<proteinExistence type="predicted"/>
<evidence type="ECO:0000313" key="3">
    <source>
        <dbReference type="EMBL" id="KAL1528038.1"/>
    </source>
</evidence>
<gene>
    <name evidence="3" type="ORF">AB1Y20_009407</name>
</gene>
<sequence length="745" mass="80458">MSLALAASQSLDNAHPDDPGMPHFLPGPSPDGAAPPATRLRAPQPAELPVSPQPSENSPPAASPRADAAPAAATRRPADEGASSDVVPPPAAEEKACVASRRRKRRVSLCAAAERTAAPALEGAEASDSPAPGVSPSSRGRCSSAASGSQSELMALLGVEPPGGNSLLSSSPFTQVRVTSQLLRRGIHTAVQRQSKSGRFNASQVAVQWAVSQTSAGEDRREVFRRILKKSPEQRTDVELVYLQEWARRVRFSDAEQLAHIKMDLLCRVMKMATIAEDQLVCMQGDEGDNFYIVFSGSCLCYVVIEGKKRHAMPTDRPVTEQERLDDEAIRESMRQALLQFHEAETLARLKEEAAARLSRGGKPPAEEPSAGQESCAAEAVASAHAKEAPHADGSEDPSSSASTARRKLPPKATHTRSTSSVGPPAASGKQKYVFKMVREQVENDCFGEMALLFAAPRAASVVCNDDCELVCISRNDYNQVLKGSMQATFQLRARFLSTLPIFDQVHLSTLNKIASVMAKVVYQPGDDVLKLESEHMVMKGDMILIVEDGSLALQEAGSSSHPTRCLLILGKGTVWGASDEPIGLRRGKIQLVAQTECSILRCKREGLIHQAGRNCVADMAAQEMAMRRASLLDVPAATLKSQLEWASHKPTPSISSVASKTTLATLHSRVPKFVQPSLSPSCSLDDRAMRRSPSQTTFTRAAAAVQRTRGGRRDILQLLEQRQERVERQLQHRHIFGLGLLSTQ</sequence>
<dbReference type="InterPro" id="IPR018488">
    <property type="entry name" value="cNMP-bd_CS"/>
</dbReference>
<organism evidence="3 4">
    <name type="scientific">Prymnesium parvum</name>
    <name type="common">Toxic golden alga</name>
    <dbReference type="NCBI Taxonomy" id="97485"/>
    <lineage>
        <taxon>Eukaryota</taxon>
        <taxon>Haptista</taxon>
        <taxon>Haptophyta</taxon>
        <taxon>Prymnesiophyceae</taxon>
        <taxon>Prymnesiales</taxon>
        <taxon>Prymnesiaceae</taxon>
        <taxon>Prymnesium</taxon>
    </lineage>
</organism>
<dbReference type="PROSITE" id="PS00889">
    <property type="entry name" value="CNMP_BINDING_2"/>
    <property type="match status" value="1"/>
</dbReference>
<dbReference type="PROSITE" id="PS50042">
    <property type="entry name" value="CNMP_BINDING_3"/>
    <property type="match status" value="2"/>
</dbReference>
<dbReference type="InterPro" id="IPR018490">
    <property type="entry name" value="cNMP-bd_dom_sf"/>
</dbReference>
<dbReference type="CDD" id="cd00038">
    <property type="entry name" value="CAP_ED"/>
    <property type="match status" value="1"/>
</dbReference>
<comment type="caution">
    <text evidence="3">The sequence shown here is derived from an EMBL/GenBank/DDBJ whole genome shotgun (WGS) entry which is preliminary data.</text>
</comment>
<dbReference type="EMBL" id="JBGBPQ010000002">
    <property type="protein sequence ID" value="KAL1528038.1"/>
    <property type="molecule type" value="Genomic_DNA"/>
</dbReference>
<feature type="compositionally biased region" description="Low complexity" evidence="1">
    <location>
        <begin position="58"/>
        <end position="75"/>
    </location>
</feature>
<feature type="region of interest" description="Disordered" evidence="1">
    <location>
        <begin position="355"/>
        <end position="428"/>
    </location>
</feature>
<dbReference type="SUPFAM" id="SSF51206">
    <property type="entry name" value="cAMP-binding domain-like"/>
    <property type="match status" value="2"/>
</dbReference>
<evidence type="ECO:0000259" key="2">
    <source>
        <dbReference type="PROSITE" id="PS50042"/>
    </source>
</evidence>